<keyword evidence="5" id="KW-0067">ATP-binding</keyword>
<evidence type="ECO:0000256" key="1">
    <source>
        <dbReference type="ARBA" id="ARBA00006432"/>
    </source>
</evidence>
<dbReference type="Pfam" id="PF13193">
    <property type="entry name" value="AMP-binding_C"/>
    <property type="match status" value="1"/>
</dbReference>
<dbReference type="GO" id="GO:0006085">
    <property type="term" value="P:acetyl-CoA biosynthetic process"/>
    <property type="evidence" value="ECO:0007669"/>
    <property type="project" value="TreeGrafter"/>
</dbReference>
<dbReference type="SUPFAM" id="SSF56801">
    <property type="entry name" value="Acetyl-CoA synthetase-like"/>
    <property type="match status" value="1"/>
</dbReference>
<proteinExistence type="inferred from homology"/>
<evidence type="ECO:0000313" key="10">
    <source>
        <dbReference type="Proteomes" id="UP000632195"/>
    </source>
</evidence>
<dbReference type="Pfam" id="PF00501">
    <property type="entry name" value="AMP-binding"/>
    <property type="match status" value="1"/>
</dbReference>
<evidence type="ECO:0000259" key="6">
    <source>
        <dbReference type="Pfam" id="PF00501"/>
    </source>
</evidence>
<dbReference type="PROSITE" id="PS00455">
    <property type="entry name" value="AMP_BINDING"/>
    <property type="match status" value="1"/>
</dbReference>
<feature type="domain" description="AMP-dependent synthetase/ligase" evidence="6">
    <location>
        <begin position="97"/>
        <end position="461"/>
    </location>
</feature>
<evidence type="ECO:0000256" key="4">
    <source>
        <dbReference type="ARBA" id="ARBA00022741"/>
    </source>
</evidence>
<evidence type="ECO:0000256" key="2">
    <source>
        <dbReference type="ARBA" id="ARBA00013275"/>
    </source>
</evidence>
<dbReference type="InterPro" id="IPR045851">
    <property type="entry name" value="AMP-bd_C_sf"/>
</dbReference>
<dbReference type="GO" id="GO:0005524">
    <property type="term" value="F:ATP binding"/>
    <property type="evidence" value="ECO:0007669"/>
    <property type="project" value="UniProtKB-KW"/>
</dbReference>
<accession>A0AA37BQ42</accession>
<dbReference type="EC" id="6.2.1.1" evidence="2"/>
<sequence length="624" mass="69304">MDVDEFVYNPSQDYVEETNIFRFASKNGFGNLKELYIRADNDPEWFWPRVIEDCGIQFTRPYDAVFDQSGGKPWTRWFINGKLNIAYNCVQRHSMDSRTAIVFENEQGISVRVTFSEMDLTSGKLAGALQSMGVQKGDRVGIFMPISPEAIFVMYAAMRIGAIAVPIFSGYGEEALRTRVEDAGVKVLFVTNSFQRRGKEVNLAEIARRVRGPVRVIHGVRDKMPEEYDYYDLVDSGTYVACMETDAEDPALILYTSGTTGKPKGTVHVHAALANIVKEVKYYVDVRRDDTLFWITDLGWMMGPWAVIGAHALGASVMVYDGAMDYPAPDRLWSLVEGNGVSILGLSPTVARSLMASGQGRRFSGVRVFGSTGEPWDTRSWMYLFRNLGGSEVPICNISGGTDIIGCFLASTPAIPMKPRSLYMGLGMGASVYDEDGNQVYGRIGYLVAKNHTPSMTRGLWNNTQKYLETYWSRFSDVWFHGDWAIMDIDGYFFLFGRADDVIKVAGKRVGPSEVEDIVMSVPGVRECAAVGYPHQLKGEVLAVVYTGEEGVDKAIREAVRERLGKPFEPYLVIRATSLPKTRNGKIVRRAIRQALAGGEQGDMSGVENPEAVEEIVRAMGGAR</sequence>
<keyword evidence="10" id="KW-1185">Reference proteome</keyword>
<gene>
    <name evidence="9" type="ORF">GCM10007108_03760</name>
</gene>
<organism evidence="9 10">
    <name type="scientific">Thermogymnomonas acidicola</name>
    <dbReference type="NCBI Taxonomy" id="399579"/>
    <lineage>
        <taxon>Archaea</taxon>
        <taxon>Methanobacteriati</taxon>
        <taxon>Thermoplasmatota</taxon>
        <taxon>Thermoplasmata</taxon>
        <taxon>Thermoplasmatales</taxon>
        <taxon>Thermogymnomonas</taxon>
    </lineage>
</organism>
<dbReference type="Pfam" id="PF16177">
    <property type="entry name" value="ACAS_N"/>
    <property type="match status" value="1"/>
</dbReference>
<dbReference type="Gene3D" id="3.30.300.30">
    <property type="match status" value="1"/>
</dbReference>
<keyword evidence="4" id="KW-0547">Nucleotide-binding</keyword>
<dbReference type="InterPro" id="IPR025110">
    <property type="entry name" value="AMP-bd_C"/>
</dbReference>
<protein>
    <recommendedName>
        <fullName evidence="2">acetate--CoA ligase</fullName>
        <ecNumber evidence="2">6.2.1.1</ecNumber>
    </recommendedName>
</protein>
<evidence type="ECO:0000256" key="5">
    <source>
        <dbReference type="ARBA" id="ARBA00022840"/>
    </source>
</evidence>
<dbReference type="Proteomes" id="UP000632195">
    <property type="component" value="Unassembled WGS sequence"/>
</dbReference>
<dbReference type="PANTHER" id="PTHR24095">
    <property type="entry name" value="ACETYL-COENZYME A SYNTHETASE"/>
    <property type="match status" value="1"/>
</dbReference>
<feature type="domain" description="AMP-binding enzyme C-terminal" evidence="7">
    <location>
        <begin position="514"/>
        <end position="586"/>
    </location>
</feature>
<evidence type="ECO:0000259" key="7">
    <source>
        <dbReference type="Pfam" id="PF13193"/>
    </source>
</evidence>
<reference evidence="9" key="2">
    <citation type="submission" date="2022-09" db="EMBL/GenBank/DDBJ databases">
        <authorList>
            <person name="Sun Q."/>
            <person name="Ohkuma M."/>
        </authorList>
    </citation>
    <scope>NUCLEOTIDE SEQUENCE</scope>
    <source>
        <strain evidence="9">JCM 13583</strain>
    </source>
</reference>
<dbReference type="InterPro" id="IPR032387">
    <property type="entry name" value="ACAS_N"/>
</dbReference>
<evidence type="ECO:0000256" key="3">
    <source>
        <dbReference type="ARBA" id="ARBA00022598"/>
    </source>
</evidence>
<dbReference type="RefSeq" id="WP_188679823.1">
    <property type="nucleotide sequence ID" value="NZ_BMNY01000001.1"/>
</dbReference>
<name>A0AA37BQ42_9ARCH</name>
<dbReference type="GO" id="GO:0003987">
    <property type="term" value="F:acetate-CoA ligase activity"/>
    <property type="evidence" value="ECO:0007669"/>
    <property type="project" value="UniProtKB-EC"/>
</dbReference>
<comment type="similarity">
    <text evidence="1">Belongs to the ATP-dependent AMP-binding enzyme family.</text>
</comment>
<keyword evidence="3" id="KW-0436">Ligase</keyword>
<dbReference type="AlphaFoldDB" id="A0AA37BQ42"/>
<feature type="domain" description="Acetyl-coenzyme A synthetase N-terminal" evidence="8">
    <location>
        <begin position="33"/>
        <end position="89"/>
    </location>
</feature>
<evidence type="ECO:0000313" key="9">
    <source>
        <dbReference type="EMBL" id="GGM68870.1"/>
    </source>
</evidence>
<reference evidence="9" key="1">
    <citation type="journal article" date="2014" name="Int. J. Syst. Evol. Microbiol.">
        <title>Complete genome sequence of Corynebacterium casei LMG S-19264T (=DSM 44701T), isolated from a smear-ripened cheese.</title>
        <authorList>
            <consortium name="US DOE Joint Genome Institute (JGI-PGF)"/>
            <person name="Walter F."/>
            <person name="Albersmeier A."/>
            <person name="Kalinowski J."/>
            <person name="Ruckert C."/>
        </authorList>
    </citation>
    <scope>NUCLEOTIDE SEQUENCE</scope>
    <source>
        <strain evidence="9">JCM 13583</strain>
    </source>
</reference>
<comment type="caution">
    <text evidence="9">The sequence shown here is derived from an EMBL/GenBank/DDBJ whole genome shotgun (WGS) entry which is preliminary data.</text>
</comment>
<dbReference type="EMBL" id="BMNY01000001">
    <property type="protein sequence ID" value="GGM68870.1"/>
    <property type="molecule type" value="Genomic_DNA"/>
</dbReference>
<dbReference type="InterPro" id="IPR042099">
    <property type="entry name" value="ANL_N_sf"/>
</dbReference>
<dbReference type="PANTHER" id="PTHR24095:SF14">
    <property type="entry name" value="ACETYL-COENZYME A SYNTHETASE 1"/>
    <property type="match status" value="1"/>
</dbReference>
<dbReference type="InterPro" id="IPR020845">
    <property type="entry name" value="AMP-binding_CS"/>
</dbReference>
<dbReference type="Gene3D" id="3.40.50.12780">
    <property type="entry name" value="N-terminal domain of ligase-like"/>
    <property type="match status" value="1"/>
</dbReference>
<dbReference type="InterPro" id="IPR000873">
    <property type="entry name" value="AMP-dep_synth/lig_dom"/>
</dbReference>
<evidence type="ECO:0000259" key="8">
    <source>
        <dbReference type="Pfam" id="PF16177"/>
    </source>
</evidence>